<evidence type="ECO:0000313" key="3">
    <source>
        <dbReference type="Proteomes" id="UP000001064"/>
    </source>
</evidence>
<accession>F0ZPL9</accession>
<evidence type="ECO:0000313" key="2">
    <source>
        <dbReference type="EMBL" id="EGC34120.1"/>
    </source>
</evidence>
<sequence>MPFVEIPVKEGLVCDAYVSQPEGDHAEGSLKPVVFLMDAFGLRDWIYKMVDRIAKEGGYYVVAPNLYFRQGKDLIENVENIGNKERIGEVLCQMRGVMGKLDKEQLVSDFSDIFAFLDQQKQVRKTSEGVALTGYCFGGGLAVRVGAAYPDIVKIVASFHAGRIAVQDEPTSAHHLLNKVKAELYFGHADNDQSMPPEQIKLLEETLTKNNNKFTSELYQGCVHGWTMKDSIMWNEEGSEKHYRVLFDLLKKY</sequence>
<dbReference type="SUPFAM" id="SSF53474">
    <property type="entry name" value="alpha/beta-Hydrolases"/>
    <property type="match status" value="1"/>
</dbReference>
<dbReference type="STRING" id="5786.F0ZPL9"/>
<dbReference type="RefSeq" id="XP_003289366.1">
    <property type="nucleotide sequence ID" value="XM_003289318.1"/>
</dbReference>
<evidence type="ECO:0000259" key="1">
    <source>
        <dbReference type="Pfam" id="PF01738"/>
    </source>
</evidence>
<dbReference type="OMA" id="EHTIEWY"/>
<dbReference type="Pfam" id="PF01738">
    <property type="entry name" value="DLH"/>
    <property type="match status" value="1"/>
</dbReference>
<dbReference type="KEGG" id="dpp:DICPUDRAFT_80127"/>
<name>F0ZPL9_DICPU</name>
<dbReference type="AlphaFoldDB" id="F0ZPL9"/>
<organism evidence="2 3">
    <name type="scientific">Dictyostelium purpureum</name>
    <name type="common">Slime mold</name>
    <dbReference type="NCBI Taxonomy" id="5786"/>
    <lineage>
        <taxon>Eukaryota</taxon>
        <taxon>Amoebozoa</taxon>
        <taxon>Evosea</taxon>
        <taxon>Eumycetozoa</taxon>
        <taxon>Dictyostelia</taxon>
        <taxon>Dictyosteliales</taxon>
        <taxon>Dictyosteliaceae</taxon>
        <taxon>Dictyostelium</taxon>
    </lineage>
</organism>
<dbReference type="PANTHER" id="PTHR46623">
    <property type="entry name" value="CARBOXYMETHYLENEBUTENOLIDASE-RELATED"/>
    <property type="match status" value="1"/>
</dbReference>
<gene>
    <name evidence="2" type="ORF">DICPUDRAFT_80127</name>
</gene>
<dbReference type="VEuPathDB" id="AmoebaDB:DICPUDRAFT_80127"/>
<dbReference type="Gene3D" id="3.40.50.1820">
    <property type="entry name" value="alpha/beta hydrolase"/>
    <property type="match status" value="1"/>
</dbReference>
<dbReference type="FunCoup" id="F0ZPL9">
    <property type="interactions" value="4"/>
</dbReference>
<feature type="domain" description="Dienelactone hydrolase" evidence="1">
    <location>
        <begin position="15"/>
        <end position="253"/>
    </location>
</feature>
<dbReference type="InParanoid" id="F0ZPL9"/>
<dbReference type="Proteomes" id="UP000001064">
    <property type="component" value="Unassembled WGS sequence"/>
</dbReference>
<dbReference type="GO" id="GO:0016787">
    <property type="term" value="F:hydrolase activity"/>
    <property type="evidence" value="ECO:0007669"/>
    <property type="project" value="InterPro"/>
</dbReference>
<keyword evidence="3" id="KW-1185">Reference proteome</keyword>
<dbReference type="GeneID" id="10502319"/>
<dbReference type="PANTHER" id="PTHR46623:SF10">
    <property type="entry name" value="CARBOXYMETHYLENEBUTENOLIDASE HOMOLOG"/>
    <property type="match status" value="1"/>
</dbReference>
<dbReference type="EMBL" id="GL871111">
    <property type="protein sequence ID" value="EGC34120.1"/>
    <property type="molecule type" value="Genomic_DNA"/>
</dbReference>
<dbReference type="InterPro" id="IPR051049">
    <property type="entry name" value="Dienelactone_hydrolase-like"/>
</dbReference>
<reference evidence="3" key="1">
    <citation type="journal article" date="2011" name="Genome Biol.">
        <title>Comparative genomics of the social amoebae Dictyostelium discoideum and Dictyostelium purpureum.</title>
        <authorList>
            <consortium name="US DOE Joint Genome Institute (JGI-PGF)"/>
            <person name="Sucgang R."/>
            <person name="Kuo A."/>
            <person name="Tian X."/>
            <person name="Salerno W."/>
            <person name="Parikh A."/>
            <person name="Feasley C.L."/>
            <person name="Dalin E."/>
            <person name="Tu H."/>
            <person name="Huang E."/>
            <person name="Barry K."/>
            <person name="Lindquist E."/>
            <person name="Shapiro H."/>
            <person name="Bruce D."/>
            <person name="Schmutz J."/>
            <person name="Salamov A."/>
            <person name="Fey P."/>
            <person name="Gaudet P."/>
            <person name="Anjard C."/>
            <person name="Babu M.M."/>
            <person name="Basu S."/>
            <person name="Bushmanova Y."/>
            <person name="van der Wel H."/>
            <person name="Katoh-Kurasawa M."/>
            <person name="Dinh C."/>
            <person name="Coutinho P.M."/>
            <person name="Saito T."/>
            <person name="Elias M."/>
            <person name="Schaap P."/>
            <person name="Kay R.R."/>
            <person name="Henrissat B."/>
            <person name="Eichinger L."/>
            <person name="Rivero F."/>
            <person name="Putnam N.H."/>
            <person name="West C.M."/>
            <person name="Loomis W.F."/>
            <person name="Chisholm R.L."/>
            <person name="Shaulsky G."/>
            <person name="Strassmann J.E."/>
            <person name="Queller D.C."/>
            <person name="Kuspa A."/>
            <person name="Grigoriev I.V."/>
        </authorList>
    </citation>
    <scope>NUCLEOTIDE SEQUENCE [LARGE SCALE GENOMIC DNA]</scope>
    <source>
        <strain evidence="3">QSDP1</strain>
    </source>
</reference>
<dbReference type="eggNOG" id="ENOG502RSRP">
    <property type="taxonomic scope" value="Eukaryota"/>
</dbReference>
<protein>
    <recommendedName>
        <fullName evidence="1">Dienelactone hydrolase domain-containing protein</fullName>
    </recommendedName>
</protein>
<dbReference type="InterPro" id="IPR029058">
    <property type="entry name" value="AB_hydrolase_fold"/>
</dbReference>
<dbReference type="OrthoDB" id="17560at2759"/>
<proteinExistence type="predicted"/>
<dbReference type="InterPro" id="IPR002925">
    <property type="entry name" value="Dienelactn_hydro"/>
</dbReference>